<dbReference type="Proteomes" id="UP000032430">
    <property type="component" value="Chromosome I"/>
</dbReference>
<protein>
    <recommendedName>
        <fullName evidence="5">Aldehyde dehydrogenase domain-containing protein</fullName>
    </recommendedName>
</protein>
<dbReference type="PROSITE" id="PS00070">
    <property type="entry name" value="ALDEHYDE_DEHYDR_CYS"/>
    <property type="match status" value="1"/>
</dbReference>
<evidence type="ECO:0000256" key="2">
    <source>
        <dbReference type="ARBA" id="ARBA00023002"/>
    </source>
</evidence>
<evidence type="ECO:0000256" key="3">
    <source>
        <dbReference type="PROSITE-ProRule" id="PRU10007"/>
    </source>
</evidence>
<dbReference type="SUPFAM" id="SSF53720">
    <property type="entry name" value="ALDH-like"/>
    <property type="match status" value="1"/>
</dbReference>
<dbReference type="InterPro" id="IPR029510">
    <property type="entry name" value="Ald_DH_CS_GLU"/>
</dbReference>
<name>A0A098G7L9_9GAMM</name>
<dbReference type="InterPro" id="IPR016160">
    <property type="entry name" value="Ald_DH_CS_CYS"/>
</dbReference>
<dbReference type="STRING" id="1212491.LFA_3110"/>
<dbReference type="PROSITE" id="PS00687">
    <property type="entry name" value="ALDEHYDE_DEHYDR_GLU"/>
    <property type="match status" value="1"/>
</dbReference>
<dbReference type="HOGENOM" id="CLU_005391_1_0_6"/>
<feature type="active site" evidence="3">
    <location>
        <position position="231"/>
    </location>
</feature>
<evidence type="ECO:0000256" key="4">
    <source>
        <dbReference type="RuleBase" id="RU003345"/>
    </source>
</evidence>
<evidence type="ECO:0000256" key="1">
    <source>
        <dbReference type="ARBA" id="ARBA00009986"/>
    </source>
</evidence>
<dbReference type="InterPro" id="IPR016163">
    <property type="entry name" value="Ald_DH_C"/>
</dbReference>
<reference evidence="7" key="1">
    <citation type="submission" date="2014-09" db="EMBL/GenBank/DDBJ databases">
        <authorList>
            <person name="Gomez-Valero L."/>
        </authorList>
    </citation>
    <scope>NUCLEOTIDE SEQUENCE [LARGE SCALE GENOMIC DNA]</scope>
    <source>
        <strain evidence="7">ATCC700992</strain>
    </source>
</reference>
<dbReference type="KEGG" id="lfa:LFA_3110"/>
<evidence type="ECO:0000313" key="6">
    <source>
        <dbReference type="EMBL" id="CEG58452.1"/>
    </source>
</evidence>
<evidence type="ECO:0000259" key="5">
    <source>
        <dbReference type="Pfam" id="PF00171"/>
    </source>
</evidence>
<evidence type="ECO:0000313" key="7">
    <source>
        <dbReference type="Proteomes" id="UP000032430"/>
    </source>
</evidence>
<comment type="similarity">
    <text evidence="1 4">Belongs to the aldehyde dehydrogenase family.</text>
</comment>
<organism evidence="6 7">
    <name type="scientific">Legionella fallonii LLAP-10</name>
    <dbReference type="NCBI Taxonomy" id="1212491"/>
    <lineage>
        <taxon>Bacteria</taxon>
        <taxon>Pseudomonadati</taxon>
        <taxon>Pseudomonadota</taxon>
        <taxon>Gammaproteobacteria</taxon>
        <taxon>Legionellales</taxon>
        <taxon>Legionellaceae</taxon>
        <taxon>Legionella</taxon>
    </lineage>
</organism>
<dbReference type="AlphaFoldDB" id="A0A098G7L9"/>
<feature type="domain" description="Aldehyde dehydrogenase" evidence="5">
    <location>
        <begin position="3"/>
        <end position="456"/>
    </location>
</feature>
<dbReference type="Pfam" id="PF00171">
    <property type="entry name" value="Aldedh"/>
    <property type="match status" value="1"/>
</dbReference>
<dbReference type="EMBL" id="LN614827">
    <property type="protein sequence ID" value="CEG58452.1"/>
    <property type="molecule type" value="Genomic_DNA"/>
</dbReference>
<dbReference type="InterPro" id="IPR015590">
    <property type="entry name" value="Aldehyde_DH_dom"/>
</dbReference>
<accession>A0A098G7L9</accession>
<dbReference type="CDD" id="cd07102">
    <property type="entry name" value="ALDH_EDX86601"/>
    <property type="match status" value="1"/>
</dbReference>
<dbReference type="Gene3D" id="3.40.309.10">
    <property type="entry name" value="Aldehyde Dehydrogenase, Chain A, domain 2"/>
    <property type="match status" value="1"/>
</dbReference>
<proteinExistence type="inferred from homology"/>
<dbReference type="InterPro" id="IPR016162">
    <property type="entry name" value="Ald_DH_N"/>
</dbReference>
<sequence>MTQTFKTYSPIDNSLYVERPYASEQQVTEALIKAQTAQKFWRLSSLAEREEYCTVAVDAIVANKEAIAEEICWQMGRPIRYAQGEIRGFEERARYMIAEAKSALAPIELPHKEGFIRYIKREPLGITLVIAPWNYPFLTAVNAIIPAIMAGNVVLLKHSAQTPLVAERFDQAFKKACLPEGVFQYLHLTHSATEQLLYAPEINAIAFTGSVAGGKLVEQAAAGRFINVGLELGGKDPAYIRADADLDYAVATAIDGAFFNSGQSCCGIERIYVHQSAYDEFVRKAVELVNTYKLGRSNDPETTLGPLVRASAADFVREQIKEALEQGAIAHINSNDFAMDAPGTPYMAPQILTQVNHHMRIMTEETFGPVVGIMSVSSDDEAIHLMNDSIYGLTAAVFTQDIEKGVAIGEQLQTGTFFINRCDYLDPALAWTGVKNSGRGCTLSAIGYETLTRPKSFHIKINHPNSI</sequence>
<gene>
    <name evidence="6" type="ORF">LFA_3110</name>
</gene>
<keyword evidence="7" id="KW-1185">Reference proteome</keyword>
<keyword evidence="2 4" id="KW-0560">Oxidoreductase</keyword>
<dbReference type="PANTHER" id="PTHR11699">
    <property type="entry name" value="ALDEHYDE DEHYDROGENASE-RELATED"/>
    <property type="match status" value="1"/>
</dbReference>
<dbReference type="InterPro" id="IPR016161">
    <property type="entry name" value="Ald_DH/histidinol_DH"/>
</dbReference>
<dbReference type="OrthoDB" id="9812625at2"/>
<dbReference type="GO" id="GO:0016620">
    <property type="term" value="F:oxidoreductase activity, acting on the aldehyde or oxo group of donors, NAD or NADP as acceptor"/>
    <property type="evidence" value="ECO:0007669"/>
    <property type="project" value="InterPro"/>
</dbReference>
<dbReference type="RefSeq" id="WP_045096765.1">
    <property type="nucleotide sequence ID" value="NZ_LN614827.1"/>
</dbReference>
<dbReference type="FunFam" id="3.40.309.10:FF:000009">
    <property type="entry name" value="Aldehyde dehydrogenase A"/>
    <property type="match status" value="1"/>
</dbReference>
<dbReference type="Gene3D" id="3.40.605.10">
    <property type="entry name" value="Aldehyde Dehydrogenase, Chain A, domain 1"/>
    <property type="match status" value="1"/>
</dbReference>